<evidence type="ECO:0000256" key="3">
    <source>
        <dbReference type="ARBA" id="ARBA00004810"/>
    </source>
</evidence>
<dbReference type="EC" id="4.3.1.19" evidence="7"/>
<dbReference type="PROSITE" id="PS00165">
    <property type="entry name" value="DEHYDRATASE_SER_THR"/>
    <property type="match status" value="1"/>
</dbReference>
<dbReference type="Gene3D" id="3.30.70.260">
    <property type="match status" value="1"/>
</dbReference>
<dbReference type="AlphaFoldDB" id="A0A9D1FA97"/>
<feature type="domain" description="ACT" evidence="15">
    <location>
        <begin position="331"/>
        <end position="403"/>
    </location>
</feature>
<reference evidence="16" key="1">
    <citation type="submission" date="2020-10" db="EMBL/GenBank/DDBJ databases">
        <authorList>
            <person name="Gilroy R."/>
        </authorList>
    </citation>
    <scope>NUCLEOTIDE SEQUENCE</scope>
    <source>
        <strain evidence="16">ChiBcec16-1751</strain>
    </source>
</reference>
<comment type="catalytic activity">
    <reaction evidence="1">
        <text>L-threonine = 2-oxobutanoate + NH4(+)</text>
        <dbReference type="Rhea" id="RHEA:22108"/>
        <dbReference type="ChEBI" id="CHEBI:16763"/>
        <dbReference type="ChEBI" id="CHEBI:28938"/>
        <dbReference type="ChEBI" id="CHEBI:57926"/>
        <dbReference type="EC" id="4.3.1.19"/>
    </reaction>
</comment>
<name>A0A9D1FA97_9FIRM</name>
<comment type="subunit">
    <text evidence="6">In the native structure, TdcB is in a dimeric form, whereas in the TdcB-AMP complex, it exists in a tetrameric form (dimer of dimers).</text>
</comment>
<dbReference type="SUPFAM" id="SSF55021">
    <property type="entry name" value="ACT-like"/>
    <property type="match status" value="1"/>
</dbReference>
<dbReference type="PANTHER" id="PTHR48078">
    <property type="entry name" value="THREONINE DEHYDRATASE, MITOCHONDRIAL-RELATED"/>
    <property type="match status" value="1"/>
</dbReference>
<proteinExistence type="inferred from homology"/>
<dbReference type="InterPro" id="IPR050147">
    <property type="entry name" value="Ser/Thr_Dehydratase"/>
</dbReference>
<keyword evidence="11" id="KW-0663">Pyridoxal phosphate</keyword>
<evidence type="ECO:0000256" key="6">
    <source>
        <dbReference type="ARBA" id="ARBA00011447"/>
    </source>
</evidence>
<keyword evidence="12 16" id="KW-0456">Lyase</keyword>
<evidence type="ECO:0000313" key="16">
    <source>
        <dbReference type="EMBL" id="HIS65074.1"/>
    </source>
</evidence>
<accession>A0A9D1FA97</accession>
<dbReference type="PROSITE" id="PS51671">
    <property type="entry name" value="ACT"/>
    <property type="match status" value="1"/>
</dbReference>
<dbReference type="GO" id="GO:0006567">
    <property type="term" value="P:L-threonine catabolic process"/>
    <property type="evidence" value="ECO:0007669"/>
    <property type="project" value="InterPro"/>
</dbReference>
<dbReference type="InterPro" id="IPR005789">
    <property type="entry name" value="Thr_deHydtase_catblc"/>
</dbReference>
<keyword evidence="9" id="KW-0021">Allosteric enzyme</keyword>
<evidence type="ECO:0000256" key="4">
    <source>
        <dbReference type="ARBA" id="ARBA00004958"/>
    </source>
</evidence>
<sequence length="403" mass="43596">MENTPKQLTLDTVYKANYALRNVIRQTDVLYAPKLRPGRELYLKTENLQITGSFKIRGAYYKMTQLTEEEKARGVIACSAGNHAQGVALAAQRNGIKSVICLPDGAPISKVEATRSYGAEICLVEGVYDDAYRRALELRDEKGYTFIHPFDDPDVIAGQGTIALELAEQVKDMDAVIVPIGGGGLISGVAFTIKSLNPNIKVYGVQAEGAPSMRNSIHDAHIERLESVFTIADGIAVKEPGSLTYDLCSHYVDDIVTVNDDEISAAILELMEQHKLVTEGAGAVAVAAAMFDKIDLKGKKAVCILSGGNIDVTILSRVISRGLLMSGRSCQLNIELVDKPGQLLKVAKVIAQQGGNVTAVHHEHSNEGSDVNGCYLRVNLETRNFEHIEAIKKALTDAGIHII</sequence>
<dbReference type="FunFam" id="3.40.50.1100:FF:000005">
    <property type="entry name" value="Threonine dehydratase catabolic"/>
    <property type="match status" value="1"/>
</dbReference>
<dbReference type="GO" id="GO:0030170">
    <property type="term" value="F:pyridoxal phosphate binding"/>
    <property type="evidence" value="ECO:0007669"/>
    <property type="project" value="InterPro"/>
</dbReference>
<evidence type="ECO:0000256" key="13">
    <source>
        <dbReference type="ARBA" id="ARBA00025527"/>
    </source>
</evidence>
<evidence type="ECO:0000259" key="15">
    <source>
        <dbReference type="PROSITE" id="PS51671"/>
    </source>
</evidence>
<evidence type="ECO:0000256" key="11">
    <source>
        <dbReference type="ARBA" id="ARBA00022898"/>
    </source>
</evidence>
<evidence type="ECO:0000256" key="5">
    <source>
        <dbReference type="ARBA" id="ARBA00010869"/>
    </source>
</evidence>
<comment type="similarity">
    <text evidence="5">Belongs to the serine/threonine dehydratase family.</text>
</comment>
<comment type="cofactor">
    <cofactor evidence="2">
        <name>pyridoxal 5'-phosphate</name>
        <dbReference type="ChEBI" id="CHEBI:597326"/>
    </cofactor>
</comment>
<evidence type="ECO:0000256" key="10">
    <source>
        <dbReference type="ARBA" id="ARBA00022624"/>
    </source>
</evidence>
<evidence type="ECO:0000256" key="12">
    <source>
        <dbReference type="ARBA" id="ARBA00023239"/>
    </source>
</evidence>
<dbReference type="InterPro" id="IPR001926">
    <property type="entry name" value="TrpB-like_PALP"/>
</dbReference>
<evidence type="ECO:0000313" key="17">
    <source>
        <dbReference type="Proteomes" id="UP000886741"/>
    </source>
</evidence>
<keyword evidence="10" id="KW-0028">Amino-acid biosynthesis</keyword>
<reference evidence="16" key="2">
    <citation type="journal article" date="2021" name="PeerJ">
        <title>Extensive microbial diversity within the chicken gut microbiome revealed by metagenomics and culture.</title>
        <authorList>
            <person name="Gilroy R."/>
            <person name="Ravi A."/>
            <person name="Getino M."/>
            <person name="Pursley I."/>
            <person name="Horton D.L."/>
            <person name="Alikhan N.F."/>
            <person name="Baker D."/>
            <person name="Gharbi K."/>
            <person name="Hall N."/>
            <person name="Watson M."/>
            <person name="Adriaenssens E.M."/>
            <person name="Foster-Nyarko E."/>
            <person name="Jarju S."/>
            <person name="Secka A."/>
            <person name="Antonio M."/>
            <person name="Oren A."/>
            <person name="Chaudhuri R.R."/>
            <person name="La Ragione R."/>
            <person name="Hildebrand F."/>
            <person name="Pallen M.J."/>
        </authorList>
    </citation>
    <scope>NUCLEOTIDE SEQUENCE</scope>
    <source>
        <strain evidence="16">ChiBcec16-1751</strain>
    </source>
</reference>
<evidence type="ECO:0000256" key="9">
    <source>
        <dbReference type="ARBA" id="ARBA00022533"/>
    </source>
</evidence>
<organism evidence="16 17">
    <name type="scientific">Candidatus Avoscillospira avistercoris</name>
    <dbReference type="NCBI Taxonomy" id="2840707"/>
    <lineage>
        <taxon>Bacteria</taxon>
        <taxon>Bacillati</taxon>
        <taxon>Bacillota</taxon>
        <taxon>Clostridia</taxon>
        <taxon>Eubacteriales</taxon>
        <taxon>Oscillospiraceae</taxon>
        <taxon>Oscillospiraceae incertae sedis</taxon>
        <taxon>Candidatus Avoscillospira</taxon>
    </lineage>
</organism>
<dbReference type="CDD" id="cd01562">
    <property type="entry name" value="Thr-dehyd"/>
    <property type="match status" value="1"/>
</dbReference>
<dbReference type="NCBIfam" id="TIGR01127">
    <property type="entry name" value="ilvA_1Cterm"/>
    <property type="match status" value="1"/>
</dbReference>
<dbReference type="InterPro" id="IPR044561">
    <property type="entry name" value="ACT_ThrD-II-like"/>
</dbReference>
<dbReference type="Proteomes" id="UP000886741">
    <property type="component" value="Unassembled WGS sequence"/>
</dbReference>
<dbReference type="InterPro" id="IPR036052">
    <property type="entry name" value="TrpB-like_PALP_sf"/>
</dbReference>
<dbReference type="InterPro" id="IPR000634">
    <property type="entry name" value="Ser/Thr_deHydtase_PyrdxlP-BS"/>
</dbReference>
<dbReference type="CDD" id="cd04886">
    <property type="entry name" value="ACT_ThrD-II-like"/>
    <property type="match status" value="1"/>
</dbReference>
<dbReference type="Gene3D" id="3.40.50.1100">
    <property type="match status" value="2"/>
</dbReference>
<dbReference type="InterPro" id="IPR002912">
    <property type="entry name" value="ACT_dom"/>
</dbReference>
<dbReference type="EMBL" id="DVJJ01000105">
    <property type="protein sequence ID" value="HIS65074.1"/>
    <property type="molecule type" value="Genomic_DNA"/>
</dbReference>
<keyword evidence="10" id="KW-0412">Isoleucine biosynthesis</keyword>
<dbReference type="FunFam" id="3.40.50.1100:FF:000007">
    <property type="entry name" value="L-threonine dehydratase catabolic TdcB"/>
    <property type="match status" value="1"/>
</dbReference>
<protein>
    <recommendedName>
        <fullName evidence="8">L-threonine dehydratase catabolic TdcB</fullName>
        <ecNumber evidence="7">4.3.1.19</ecNumber>
    </recommendedName>
    <alternativeName>
        <fullName evidence="14">Threonine deaminase</fullName>
    </alternativeName>
</protein>
<dbReference type="GO" id="GO:0003941">
    <property type="term" value="F:L-serine ammonia-lyase activity"/>
    <property type="evidence" value="ECO:0007669"/>
    <property type="project" value="TreeGrafter"/>
</dbReference>
<comment type="function">
    <text evidence="13">Catalyzes the anaerobic formation of alpha-ketobutyrate and ammonia from threonine in a two-step reaction. The first step involved a dehydration of threonine and a production of enamine intermediates (aminocrotonate), which tautomerizes to its imine form (iminobutyrate). Both intermediates are unstable and short-lived. The second step is the nonenzymatic hydrolysis of the enamine/imine intermediates to form 2-ketobutyrate and free ammonia. In the low water environment of the cell, the second step is accelerated by RidA.</text>
</comment>
<comment type="pathway">
    <text evidence="4">Amino-acid degradation; L-threonine degradation via propanoate pathway; propanoate from L-threonine: step 1/4.</text>
</comment>
<dbReference type="SUPFAM" id="SSF53686">
    <property type="entry name" value="Tryptophan synthase beta subunit-like PLP-dependent enzymes"/>
    <property type="match status" value="1"/>
</dbReference>
<dbReference type="GO" id="GO:0006565">
    <property type="term" value="P:L-serine catabolic process"/>
    <property type="evidence" value="ECO:0007669"/>
    <property type="project" value="TreeGrafter"/>
</dbReference>
<evidence type="ECO:0000256" key="14">
    <source>
        <dbReference type="ARBA" id="ARBA00031427"/>
    </source>
</evidence>
<dbReference type="GO" id="GO:0009097">
    <property type="term" value="P:isoleucine biosynthetic process"/>
    <property type="evidence" value="ECO:0007669"/>
    <property type="project" value="UniProtKB-KW"/>
</dbReference>
<evidence type="ECO:0000256" key="8">
    <source>
        <dbReference type="ARBA" id="ARBA00022248"/>
    </source>
</evidence>
<evidence type="ECO:0000256" key="7">
    <source>
        <dbReference type="ARBA" id="ARBA00012096"/>
    </source>
</evidence>
<gene>
    <name evidence="16" type="ORF">IAA83_06865</name>
</gene>
<dbReference type="PANTHER" id="PTHR48078:SF6">
    <property type="entry name" value="L-THREONINE DEHYDRATASE CATABOLIC TDCB"/>
    <property type="match status" value="1"/>
</dbReference>
<comment type="pathway">
    <text evidence="3">Amino-acid biosynthesis; L-isoleucine biosynthesis; 2-oxobutanoate from L-threonine: step 1/1.</text>
</comment>
<keyword evidence="10" id="KW-0100">Branched-chain amino acid biosynthesis</keyword>
<dbReference type="InterPro" id="IPR045865">
    <property type="entry name" value="ACT-like_dom_sf"/>
</dbReference>
<dbReference type="Pfam" id="PF00291">
    <property type="entry name" value="PALP"/>
    <property type="match status" value="1"/>
</dbReference>
<comment type="caution">
    <text evidence="16">The sequence shown here is derived from an EMBL/GenBank/DDBJ whole genome shotgun (WGS) entry which is preliminary data.</text>
</comment>
<evidence type="ECO:0000256" key="1">
    <source>
        <dbReference type="ARBA" id="ARBA00001274"/>
    </source>
</evidence>
<evidence type="ECO:0000256" key="2">
    <source>
        <dbReference type="ARBA" id="ARBA00001933"/>
    </source>
</evidence>
<dbReference type="GO" id="GO:0004794">
    <property type="term" value="F:threonine deaminase activity"/>
    <property type="evidence" value="ECO:0007669"/>
    <property type="project" value="UniProtKB-EC"/>
</dbReference>